<keyword evidence="3" id="KW-0449">Lipoprotein</keyword>
<feature type="chain" id="PRO_5040933534" evidence="1">
    <location>
        <begin position="23"/>
        <end position="206"/>
    </location>
</feature>
<evidence type="ECO:0000256" key="1">
    <source>
        <dbReference type="SAM" id="SignalP"/>
    </source>
</evidence>
<feature type="domain" description="ABC-type transport auxiliary lipoprotein component" evidence="2">
    <location>
        <begin position="45"/>
        <end position="199"/>
    </location>
</feature>
<dbReference type="PROSITE" id="PS51257">
    <property type="entry name" value="PROKAR_LIPOPROTEIN"/>
    <property type="match status" value="1"/>
</dbReference>
<evidence type="ECO:0000313" key="3">
    <source>
        <dbReference type="EMBL" id="MCS0496146.1"/>
    </source>
</evidence>
<keyword evidence="4" id="KW-1185">Reference proteome</keyword>
<dbReference type="SUPFAM" id="SSF159594">
    <property type="entry name" value="XCC0632-like"/>
    <property type="match status" value="1"/>
</dbReference>
<comment type="caution">
    <text evidence="3">The sequence shown here is derived from an EMBL/GenBank/DDBJ whole genome shotgun (WGS) entry which is preliminary data.</text>
</comment>
<dbReference type="EMBL" id="JANTHZ010000006">
    <property type="protein sequence ID" value="MCS0496146.1"/>
    <property type="molecule type" value="Genomic_DNA"/>
</dbReference>
<evidence type="ECO:0000259" key="2">
    <source>
        <dbReference type="Pfam" id="PF03886"/>
    </source>
</evidence>
<name>A0A9X2T4K1_9HYPH</name>
<organism evidence="3 4">
    <name type="scientific">Ancylobacter mangrovi</name>
    <dbReference type="NCBI Taxonomy" id="2972472"/>
    <lineage>
        <taxon>Bacteria</taxon>
        <taxon>Pseudomonadati</taxon>
        <taxon>Pseudomonadota</taxon>
        <taxon>Alphaproteobacteria</taxon>
        <taxon>Hyphomicrobiales</taxon>
        <taxon>Xanthobacteraceae</taxon>
        <taxon>Ancylobacter</taxon>
    </lineage>
</organism>
<sequence length="206" mass="21710">MTLRRRQACRRLTGAAATIALALTLGGCASLLSGGDKSVPTFDLTAPTNFPVARAGRGQLVVNGPTALQVLDTERIVVEPAPGQIAYLDKAQWADRLPPLFQARLIEAFENGSRVRVARSDSAVTADYVLLTNIRTFGIQTFGSGPEAVVEVSAQIVANGSGRIVAAQVFTSRVPAIGTSGAEATQALDQASDQVLVDIVHWASRR</sequence>
<dbReference type="InterPro" id="IPR005586">
    <property type="entry name" value="ABC_trans_aux"/>
</dbReference>
<gene>
    <name evidence="3" type="ORF">NVS89_13665</name>
</gene>
<proteinExistence type="predicted"/>
<reference evidence="3" key="1">
    <citation type="submission" date="2022-08" db="EMBL/GenBank/DDBJ databases">
        <authorList>
            <person name="Li F."/>
        </authorList>
    </citation>
    <scope>NUCLEOTIDE SEQUENCE</scope>
    <source>
        <strain evidence="3">MQZ15Z-1</strain>
    </source>
</reference>
<dbReference type="Pfam" id="PF03886">
    <property type="entry name" value="ABC_trans_aux"/>
    <property type="match status" value="1"/>
</dbReference>
<keyword evidence="1" id="KW-0732">Signal</keyword>
<protein>
    <submittedName>
        <fullName evidence="3">ABC-type transport auxiliary lipoprotein family protein</fullName>
    </submittedName>
</protein>
<dbReference type="RefSeq" id="WP_258733314.1">
    <property type="nucleotide sequence ID" value="NZ_JANTHZ010000006.1"/>
</dbReference>
<dbReference type="Proteomes" id="UP001151088">
    <property type="component" value="Unassembled WGS sequence"/>
</dbReference>
<accession>A0A9X2T4K1</accession>
<dbReference type="AlphaFoldDB" id="A0A9X2T4K1"/>
<evidence type="ECO:0000313" key="4">
    <source>
        <dbReference type="Proteomes" id="UP001151088"/>
    </source>
</evidence>
<feature type="signal peptide" evidence="1">
    <location>
        <begin position="1"/>
        <end position="22"/>
    </location>
</feature>
<dbReference type="Gene3D" id="3.40.50.10610">
    <property type="entry name" value="ABC-type transport auxiliary lipoprotein component"/>
    <property type="match status" value="1"/>
</dbReference>